<feature type="compositionally biased region" description="Low complexity" evidence="2">
    <location>
        <begin position="240"/>
        <end position="262"/>
    </location>
</feature>
<feature type="region of interest" description="Disordered" evidence="2">
    <location>
        <begin position="238"/>
        <end position="287"/>
    </location>
</feature>
<dbReference type="Gene3D" id="1.25.40.10">
    <property type="entry name" value="Tetratricopeptide repeat domain"/>
    <property type="match status" value="1"/>
</dbReference>
<evidence type="ECO:0000313" key="3">
    <source>
        <dbReference type="EMBL" id="MCL7713507.1"/>
    </source>
</evidence>
<dbReference type="Proteomes" id="UP001431235">
    <property type="component" value="Unassembled WGS sequence"/>
</dbReference>
<name>A0ABT0SDV7_9GAMM</name>
<keyword evidence="4" id="KW-1185">Reference proteome</keyword>
<dbReference type="InterPro" id="IPR011990">
    <property type="entry name" value="TPR-like_helical_dom_sf"/>
</dbReference>
<proteinExistence type="predicted"/>
<dbReference type="PROSITE" id="PS51257">
    <property type="entry name" value="PROKAR_LIPOPROTEIN"/>
    <property type="match status" value="1"/>
</dbReference>
<sequence>MTRPGTPTAPRMPARRVPPLLPVLLLALPALLAACSHGGNGYRLPPPEPASAPSPQDDRTLHLALIRKMQEQGAYYASLAHIDAFRKRFGETPELRLLEADALRETGSGAAAAPIYRSLVRGPQAAPAWHGLGLIAAAAGDPDEAQLALANAARLDPLEPQYLGDLGFALLQSGHVADARAPLAKAAELAPGDSRAVANLALWALLSGQPAAAEAMMQRAGLSQAVRNEVLRLNSTLRRPPTAAASPSPAAPAAAAAAASDPATPPPPGSMLERFAPAPQRSDEVLP</sequence>
<organism evidence="3 4">
    <name type="scientific">Stenotrophomonas mori</name>
    <dbReference type="NCBI Taxonomy" id="2871096"/>
    <lineage>
        <taxon>Bacteria</taxon>
        <taxon>Pseudomonadati</taxon>
        <taxon>Pseudomonadota</taxon>
        <taxon>Gammaproteobacteria</taxon>
        <taxon>Lysobacterales</taxon>
        <taxon>Lysobacteraceae</taxon>
        <taxon>Stenotrophomonas</taxon>
    </lineage>
</organism>
<dbReference type="InterPro" id="IPR019734">
    <property type="entry name" value="TPR_rpt"/>
</dbReference>
<evidence type="ECO:0000256" key="2">
    <source>
        <dbReference type="SAM" id="MobiDB-lite"/>
    </source>
</evidence>
<dbReference type="EMBL" id="JAIKTS010000001">
    <property type="protein sequence ID" value="MCL7713507.1"/>
    <property type="molecule type" value="Genomic_DNA"/>
</dbReference>
<dbReference type="SUPFAM" id="SSF48452">
    <property type="entry name" value="TPR-like"/>
    <property type="match status" value="1"/>
</dbReference>
<dbReference type="PROSITE" id="PS50005">
    <property type="entry name" value="TPR"/>
    <property type="match status" value="1"/>
</dbReference>
<evidence type="ECO:0000313" key="4">
    <source>
        <dbReference type="Proteomes" id="UP001431235"/>
    </source>
</evidence>
<accession>A0ABT0SDV7</accession>
<protein>
    <submittedName>
        <fullName evidence="3">Flp pilus assembly protein TadD</fullName>
    </submittedName>
</protein>
<reference evidence="3 4" key="1">
    <citation type="submission" date="2021-08" db="EMBL/GenBank/DDBJ databases">
        <title>Novel members of of the genus Stenotrophomonas from differernt environment.</title>
        <authorList>
            <person name="Deng Y."/>
        </authorList>
    </citation>
    <scope>NUCLEOTIDE SEQUENCE [LARGE SCALE GENOMIC DNA]</scope>
    <source>
        <strain evidence="3 4">CPCC 101365</strain>
    </source>
</reference>
<evidence type="ECO:0000256" key="1">
    <source>
        <dbReference type="PROSITE-ProRule" id="PRU00339"/>
    </source>
</evidence>
<gene>
    <name evidence="3" type="ORF">K5L01_02380</name>
</gene>
<keyword evidence="1" id="KW-0802">TPR repeat</keyword>
<comment type="caution">
    <text evidence="3">The sequence shown here is derived from an EMBL/GenBank/DDBJ whole genome shotgun (WGS) entry which is preliminary data.</text>
</comment>
<dbReference type="RefSeq" id="WP_250061601.1">
    <property type="nucleotide sequence ID" value="NZ_JAIKTS010000001.1"/>
</dbReference>
<feature type="repeat" description="TPR" evidence="1">
    <location>
        <begin position="126"/>
        <end position="159"/>
    </location>
</feature>